<name>A0AAD7HDG1_9AGAR</name>
<keyword evidence="1" id="KW-0472">Membrane</keyword>
<evidence type="ECO:0000313" key="3">
    <source>
        <dbReference type="Proteomes" id="UP001215598"/>
    </source>
</evidence>
<comment type="caution">
    <text evidence="2">The sequence shown here is derived from an EMBL/GenBank/DDBJ whole genome shotgun (WGS) entry which is preliminary data.</text>
</comment>
<evidence type="ECO:0000256" key="1">
    <source>
        <dbReference type="SAM" id="Phobius"/>
    </source>
</evidence>
<reference evidence="2" key="1">
    <citation type="submission" date="2023-03" db="EMBL/GenBank/DDBJ databases">
        <title>Massive genome expansion in bonnet fungi (Mycena s.s.) driven by repeated elements and novel gene families across ecological guilds.</title>
        <authorList>
            <consortium name="Lawrence Berkeley National Laboratory"/>
            <person name="Harder C.B."/>
            <person name="Miyauchi S."/>
            <person name="Viragh M."/>
            <person name="Kuo A."/>
            <person name="Thoen E."/>
            <person name="Andreopoulos B."/>
            <person name="Lu D."/>
            <person name="Skrede I."/>
            <person name="Drula E."/>
            <person name="Henrissat B."/>
            <person name="Morin E."/>
            <person name="Kohler A."/>
            <person name="Barry K."/>
            <person name="LaButti K."/>
            <person name="Morin E."/>
            <person name="Salamov A."/>
            <person name="Lipzen A."/>
            <person name="Mereny Z."/>
            <person name="Hegedus B."/>
            <person name="Baldrian P."/>
            <person name="Stursova M."/>
            <person name="Weitz H."/>
            <person name="Taylor A."/>
            <person name="Grigoriev I.V."/>
            <person name="Nagy L.G."/>
            <person name="Martin F."/>
            <person name="Kauserud H."/>
        </authorList>
    </citation>
    <scope>NUCLEOTIDE SEQUENCE</scope>
    <source>
        <strain evidence="2">CBHHK182m</strain>
    </source>
</reference>
<gene>
    <name evidence="2" type="ORF">B0H16DRAFT_1701027</name>
</gene>
<proteinExistence type="predicted"/>
<accession>A0AAD7HDG1</accession>
<organism evidence="2 3">
    <name type="scientific">Mycena metata</name>
    <dbReference type="NCBI Taxonomy" id="1033252"/>
    <lineage>
        <taxon>Eukaryota</taxon>
        <taxon>Fungi</taxon>
        <taxon>Dikarya</taxon>
        <taxon>Basidiomycota</taxon>
        <taxon>Agaricomycotina</taxon>
        <taxon>Agaricomycetes</taxon>
        <taxon>Agaricomycetidae</taxon>
        <taxon>Agaricales</taxon>
        <taxon>Marasmiineae</taxon>
        <taxon>Mycenaceae</taxon>
        <taxon>Mycena</taxon>
    </lineage>
</organism>
<protein>
    <submittedName>
        <fullName evidence="2">Uncharacterized protein</fullName>
    </submittedName>
</protein>
<dbReference type="EMBL" id="JARKIB010000279">
    <property type="protein sequence ID" value="KAJ7717275.1"/>
    <property type="molecule type" value="Genomic_DNA"/>
</dbReference>
<feature type="transmembrane region" description="Helical" evidence="1">
    <location>
        <begin position="30"/>
        <end position="54"/>
    </location>
</feature>
<keyword evidence="3" id="KW-1185">Reference proteome</keyword>
<dbReference type="AlphaFoldDB" id="A0AAD7HDG1"/>
<dbReference type="Proteomes" id="UP001215598">
    <property type="component" value="Unassembled WGS sequence"/>
</dbReference>
<keyword evidence="1" id="KW-1133">Transmembrane helix</keyword>
<keyword evidence="1" id="KW-0812">Transmembrane</keyword>
<sequence>MSTSTQTQITPFFSPPTILLPSLVITPPRVAFGVSAVHTLWIVLTDIFSLFLNFTPRSWSSARVCDCEASRVLVDKSLNQSDPRHARSINGVNVVTFTHFINVGLFLGLLPYSKVLVIKPNDFRPKRSNKYGHVCGNGWVVRRRVVIIVVNRQQTASVIVAKQFEQFPGMFCNNSRQLRGGGWGGPRSFFRTVMLIFKIGRYIGRYREELINPASEPDWESPFNPRPRRGRRPGINLRWLVIRSSSSGRRNPDPVAFGMPSLPFGLD</sequence>
<evidence type="ECO:0000313" key="2">
    <source>
        <dbReference type="EMBL" id="KAJ7717275.1"/>
    </source>
</evidence>